<dbReference type="InterPro" id="IPR002048">
    <property type="entry name" value="EF_hand_dom"/>
</dbReference>
<keyword evidence="3" id="KW-0106">Calcium</keyword>
<dbReference type="InterPro" id="IPR011992">
    <property type="entry name" value="EF-hand-dom_pair"/>
</dbReference>
<accession>A0A914VCG7</accession>
<organism evidence="6 7">
    <name type="scientific">Plectus sambesii</name>
    <dbReference type="NCBI Taxonomy" id="2011161"/>
    <lineage>
        <taxon>Eukaryota</taxon>
        <taxon>Metazoa</taxon>
        <taxon>Ecdysozoa</taxon>
        <taxon>Nematoda</taxon>
        <taxon>Chromadorea</taxon>
        <taxon>Plectida</taxon>
        <taxon>Plectina</taxon>
        <taxon>Plectoidea</taxon>
        <taxon>Plectidae</taxon>
        <taxon>Plectus</taxon>
    </lineage>
</organism>
<proteinExistence type="predicted"/>
<dbReference type="PANTHER" id="PTHR10827:SF98">
    <property type="entry name" value="45 KDA CALCIUM-BINDING PROTEIN"/>
    <property type="match status" value="1"/>
</dbReference>
<feature type="domain" description="EF-hand" evidence="5">
    <location>
        <begin position="207"/>
        <end position="242"/>
    </location>
</feature>
<sequence>MKFLMVLFAVLGTVICAPLPDAAPEIAVSSGATVDGKGETKTDTYMDNADANKDGQLSIDELLEASGRFLPFDVIIDAFKMADKDTDSFLKGEEVGAALEEAHLLATMEIAKVTAADDTDENGKISAEEAKNATDIMTNPEHFEEDIATADADKDGELSGAEIITFIVLQQSKRLSGDNDAFLKPADNDGDNKVNLEEVTTAVKGYTPKAVIEEAFHQADANNDGFLDAAEHLLYKQLEGSLIAAAFNTSFVVVDEDMDGLLNSTDTLKLAESLQIDGIDGAFVSTYFDLASRSEAALIDQQEAVEFLTTGKTGIPQLFEEFDKDASKTINSDEASAMAAELALNADPFKAAFAAVDKDANGELSPFELRAALVDYDQKSAATGAEAPA</sequence>
<protein>
    <submittedName>
        <fullName evidence="7">EF-hand domain-containing protein</fullName>
    </submittedName>
</protein>
<keyword evidence="4" id="KW-0732">Signal</keyword>
<dbReference type="WBParaSite" id="PSAMB.scaffold1776size27922.g14891.t1">
    <property type="protein sequence ID" value="PSAMB.scaffold1776size27922.g14891.t1"/>
    <property type="gene ID" value="PSAMB.scaffold1776size27922.g14891"/>
</dbReference>
<evidence type="ECO:0000256" key="4">
    <source>
        <dbReference type="SAM" id="SignalP"/>
    </source>
</evidence>
<dbReference type="PROSITE" id="PS50222">
    <property type="entry name" value="EF_HAND_2"/>
    <property type="match status" value="4"/>
</dbReference>
<dbReference type="PROSITE" id="PS00018">
    <property type="entry name" value="EF_HAND_1"/>
    <property type="match status" value="3"/>
</dbReference>
<dbReference type="GO" id="GO:0005783">
    <property type="term" value="C:endoplasmic reticulum"/>
    <property type="evidence" value="ECO:0007669"/>
    <property type="project" value="TreeGrafter"/>
</dbReference>
<evidence type="ECO:0000259" key="5">
    <source>
        <dbReference type="PROSITE" id="PS50222"/>
    </source>
</evidence>
<reference evidence="7" key="1">
    <citation type="submission" date="2022-11" db="UniProtKB">
        <authorList>
            <consortium name="WormBaseParasite"/>
        </authorList>
    </citation>
    <scope>IDENTIFICATION</scope>
</reference>
<dbReference type="PANTHER" id="PTHR10827">
    <property type="entry name" value="RETICULOCALBIN"/>
    <property type="match status" value="1"/>
</dbReference>
<dbReference type="AlphaFoldDB" id="A0A914VCG7"/>
<dbReference type="Gene3D" id="1.10.238.10">
    <property type="entry name" value="EF-hand"/>
    <property type="match status" value="4"/>
</dbReference>
<evidence type="ECO:0000256" key="3">
    <source>
        <dbReference type="ARBA" id="ARBA00022837"/>
    </source>
</evidence>
<evidence type="ECO:0000313" key="7">
    <source>
        <dbReference type="WBParaSite" id="PSAMB.scaffold1776size27922.g14891.t1"/>
    </source>
</evidence>
<keyword evidence="1" id="KW-0479">Metal-binding</keyword>
<keyword evidence="6" id="KW-1185">Reference proteome</keyword>
<evidence type="ECO:0000256" key="2">
    <source>
        <dbReference type="ARBA" id="ARBA00022737"/>
    </source>
</evidence>
<feature type="signal peptide" evidence="4">
    <location>
        <begin position="1"/>
        <end position="16"/>
    </location>
</feature>
<dbReference type="InterPro" id="IPR018247">
    <property type="entry name" value="EF_Hand_1_Ca_BS"/>
</dbReference>
<dbReference type="Pfam" id="PF13202">
    <property type="entry name" value="EF-hand_5"/>
    <property type="match status" value="3"/>
</dbReference>
<evidence type="ECO:0000256" key="1">
    <source>
        <dbReference type="ARBA" id="ARBA00022723"/>
    </source>
</evidence>
<feature type="domain" description="EF-hand" evidence="5">
    <location>
        <begin position="344"/>
        <end position="379"/>
    </location>
</feature>
<feature type="domain" description="EF-hand" evidence="5">
    <location>
        <begin position="138"/>
        <end position="173"/>
    </location>
</feature>
<dbReference type="SMART" id="SM00054">
    <property type="entry name" value="EFh"/>
    <property type="match status" value="8"/>
</dbReference>
<name>A0A914VCG7_9BILA</name>
<feature type="domain" description="EF-hand" evidence="5">
    <location>
        <begin position="37"/>
        <end position="72"/>
    </location>
</feature>
<feature type="chain" id="PRO_5037218187" evidence="4">
    <location>
        <begin position="17"/>
        <end position="389"/>
    </location>
</feature>
<keyword evidence="2" id="KW-0677">Repeat</keyword>
<evidence type="ECO:0000313" key="6">
    <source>
        <dbReference type="Proteomes" id="UP000887566"/>
    </source>
</evidence>
<dbReference type="Proteomes" id="UP000887566">
    <property type="component" value="Unplaced"/>
</dbReference>
<dbReference type="GO" id="GO:0005509">
    <property type="term" value="F:calcium ion binding"/>
    <property type="evidence" value="ECO:0007669"/>
    <property type="project" value="InterPro"/>
</dbReference>
<dbReference type="SUPFAM" id="SSF47473">
    <property type="entry name" value="EF-hand"/>
    <property type="match status" value="3"/>
</dbReference>